<dbReference type="Gene3D" id="3.40.50.1820">
    <property type="entry name" value="alpha/beta hydrolase"/>
    <property type="match status" value="1"/>
</dbReference>
<keyword evidence="1 3" id="KW-0378">Hydrolase</keyword>
<dbReference type="Pfam" id="PF07859">
    <property type="entry name" value="Abhydrolase_3"/>
    <property type="match status" value="1"/>
</dbReference>
<feature type="domain" description="Alpha/beta hydrolase fold-3" evidence="2">
    <location>
        <begin position="73"/>
        <end position="269"/>
    </location>
</feature>
<evidence type="ECO:0000259" key="2">
    <source>
        <dbReference type="Pfam" id="PF07859"/>
    </source>
</evidence>
<dbReference type="InterPro" id="IPR050300">
    <property type="entry name" value="GDXG_lipolytic_enzyme"/>
</dbReference>
<organism evidence="3 4">
    <name type="scientific">Gordonia asplenii</name>
    <dbReference type="NCBI Taxonomy" id="2725283"/>
    <lineage>
        <taxon>Bacteria</taxon>
        <taxon>Bacillati</taxon>
        <taxon>Actinomycetota</taxon>
        <taxon>Actinomycetes</taxon>
        <taxon>Mycobacteriales</taxon>
        <taxon>Gordoniaceae</taxon>
        <taxon>Gordonia</taxon>
    </lineage>
</organism>
<accession>A0A848L5M7</accession>
<dbReference type="PANTHER" id="PTHR48081">
    <property type="entry name" value="AB HYDROLASE SUPERFAMILY PROTEIN C4A8.06C"/>
    <property type="match status" value="1"/>
</dbReference>
<dbReference type="GO" id="GO:0016787">
    <property type="term" value="F:hydrolase activity"/>
    <property type="evidence" value="ECO:0007669"/>
    <property type="project" value="UniProtKB-KW"/>
</dbReference>
<reference evidence="3 4" key="1">
    <citation type="submission" date="2020-04" db="EMBL/GenBank/DDBJ databases">
        <title>Gordonia sp. nov. TBRC 11910.</title>
        <authorList>
            <person name="Suriyachadkun C."/>
        </authorList>
    </citation>
    <scope>NUCLEOTIDE SEQUENCE [LARGE SCALE GENOMIC DNA]</scope>
    <source>
        <strain evidence="3 4">TBRC 11910</strain>
    </source>
</reference>
<dbReference type="EMBL" id="JABBNB010000018">
    <property type="protein sequence ID" value="NMO02918.1"/>
    <property type="molecule type" value="Genomic_DNA"/>
</dbReference>
<dbReference type="Proteomes" id="UP000550729">
    <property type="component" value="Unassembled WGS sequence"/>
</dbReference>
<proteinExistence type="predicted"/>
<dbReference type="InterPro" id="IPR029058">
    <property type="entry name" value="AB_hydrolase_fold"/>
</dbReference>
<protein>
    <submittedName>
        <fullName evidence="3">Alpha/beta hydrolase</fullName>
    </submittedName>
</protein>
<dbReference type="AlphaFoldDB" id="A0A848L5M7"/>
<keyword evidence="4" id="KW-1185">Reference proteome</keyword>
<gene>
    <name evidence="3" type="ORF">HH308_17030</name>
</gene>
<dbReference type="InterPro" id="IPR013094">
    <property type="entry name" value="AB_hydrolase_3"/>
</dbReference>
<evidence type="ECO:0000313" key="4">
    <source>
        <dbReference type="Proteomes" id="UP000550729"/>
    </source>
</evidence>
<sequence>MDDHAMLTRYSETFELPPGVGLRDLLAAFERVSDANPPAVAAIDEIIMAERVSWTLNAEITTPIGMGPHPIALYIHGGGWTTGTPRGYRRVAAEFAARGYLVVAPNYRRAPRHRFPGGFDDCRTAIDWVLTHGPGLGGDIDRMVVVGDSAGANLAAAAVACGQCAQAARAILLFYGIFDFYQALPVIGPIIGGPTRDEQLYLHVDDFDSLRADPRLNPILAADRLPPAFLAVGSRDPLLLQSRQMAAAISRLGRSVESHVYDASPHGFLQLPFTSSFTAGYDAADRFARSQF</sequence>
<evidence type="ECO:0000256" key="1">
    <source>
        <dbReference type="ARBA" id="ARBA00022801"/>
    </source>
</evidence>
<name>A0A848L5M7_9ACTN</name>
<dbReference type="RefSeq" id="WP_170195428.1">
    <property type="nucleotide sequence ID" value="NZ_JABBNB010000018.1"/>
</dbReference>
<comment type="caution">
    <text evidence="3">The sequence shown here is derived from an EMBL/GenBank/DDBJ whole genome shotgun (WGS) entry which is preliminary data.</text>
</comment>
<evidence type="ECO:0000313" key="3">
    <source>
        <dbReference type="EMBL" id="NMO02918.1"/>
    </source>
</evidence>
<dbReference type="SUPFAM" id="SSF53474">
    <property type="entry name" value="alpha/beta-Hydrolases"/>
    <property type="match status" value="1"/>
</dbReference>